<feature type="domain" description="Myb-like" evidence="1">
    <location>
        <begin position="208"/>
        <end position="258"/>
    </location>
</feature>
<dbReference type="SUPFAM" id="SSF46689">
    <property type="entry name" value="Homeodomain-like"/>
    <property type="match status" value="3"/>
</dbReference>
<dbReference type="InterPro" id="IPR050560">
    <property type="entry name" value="MYB_TF"/>
</dbReference>
<dbReference type="InterPro" id="IPR017930">
    <property type="entry name" value="Myb_dom"/>
</dbReference>
<dbReference type="Pfam" id="PF13921">
    <property type="entry name" value="Myb_DNA-bind_6"/>
    <property type="match status" value="1"/>
</dbReference>
<dbReference type="CDD" id="cd00167">
    <property type="entry name" value="SANT"/>
    <property type="match status" value="3"/>
</dbReference>
<evidence type="ECO:0000259" key="3">
    <source>
        <dbReference type="PROSITE" id="PS51294"/>
    </source>
</evidence>
<dbReference type="Proteomes" id="UP001061958">
    <property type="component" value="Unassembled WGS sequence"/>
</dbReference>
<feature type="domain" description="Myb-like" evidence="1">
    <location>
        <begin position="61"/>
        <end position="110"/>
    </location>
</feature>
<dbReference type="PROSITE" id="PS50090">
    <property type="entry name" value="MYB_LIKE"/>
    <property type="match status" value="3"/>
</dbReference>
<reference evidence="4" key="1">
    <citation type="journal article" date="2022" name="Proc. Natl. Acad. Sci. U.S.A.">
        <title>Life cycle and functional genomics of the unicellular red alga Galdieria for elucidating algal and plant evolution and industrial use.</title>
        <authorList>
            <person name="Hirooka S."/>
            <person name="Itabashi T."/>
            <person name="Ichinose T.M."/>
            <person name="Onuma R."/>
            <person name="Fujiwara T."/>
            <person name="Yamashita S."/>
            <person name="Jong L.W."/>
            <person name="Tomita R."/>
            <person name="Iwane A.H."/>
            <person name="Miyagishima S.Y."/>
        </authorList>
    </citation>
    <scope>NUCLEOTIDE SEQUENCE</scope>
    <source>
        <strain evidence="4">NBRC 102759</strain>
    </source>
</reference>
<keyword evidence="5" id="KW-1185">Reference proteome</keyword>
<dbReference type="PROSITE" id="PS51293">
    <property type="entry name" value="SANT"/>
    <property type="match status" value="1"/>
</dbReference>
<evidence type="ECO:0000313" key="5">
    <source>
        <dbReference type="Proteomes" id="UP001061958"/>
    </source>
</evidence>
<evidence type="ECO:0000259" key="2">
    <source>
        <dbReference type="PROSITE" id="PS51293"/>
    </source>
</evidence>
<dbReference type="InterPro" id="IPR001005">
    <property type="entry name" value="SANT/Myb"/>
</dbReference>
<evidence type="ECO:0000259" key="1">
    <source>
        <dbReference type="PROSITE" id="PS50090"/>
    </source>
</evidence>
<feature type="domain" description="Myb-like" evidence="1">
    <location>
        <begin position="271"/>
        <end position="313"/>
    </location>
</feature>
<proteinExistence type="predicted"/>
<dbReference type="SMART" id="SM00717">
    <property type="entry name" value="SANT"/>
    <property type="match status" value="5"/>
</dbReference>
<name>A0A9C7Q025_9RHOD</name>
<gene>
    <name evidence="4" type="ORF">GpartN1_g5396.t1</name>
</gene>
<dbReference type="InterPro" id="IPR009057">
    <property type="entry name" value="Homeodomain-like_sf"/>
</dbReference>
<evidence type="ECO:0000313" key="4">
    <source>
        <dbReference type="EMBL" id="GJQ13605.1"/>
    </source>
</evidence>
<dbReference type="GO" id="GO:0005634">
    <property type="term" value="C:nucleus"/>
    <property type="evidence" value="ECO:0007669"/>
    <property type="project" value="TreeGrafter"/>
</dbReference>
<feature type="domain" description="HTH myb-type" evidence="3">
    <location>
        <begin position="271"/>
        <end position="317"/>
    </location>
</feature>
<dbReference type="AlphaFoldDB" id="A0A9C7Q025"/>
<organism evidence="4 5">
    <name type="scientific">Galdieria partita</name>
    <dbReference type="NCBI Taxonomy" id="83374"/>
    <lineage>
        <taxon>Eukaryota</taxon>
        <taxon>Rhodophyta</taxon>
        <taxon>Bangiophyceae</taxon>
        <taxon>Galdieriales</taxon>
        <taxon>Galdieriaceae</taxon>
        <taxon>Galdieria</taxon>
    </lineage>
</organism>
<reference evidence="4" key="2">
    <citation type="submission" date="2022-01" db="EMBL/GenBank/DDBJ databases">
        <authorList>
            <person name="Hirooka S."/>
            <person name="Miyagishima S.Y."/>
        </authorList>
    </citation>
    <scope>NUCLEOTIDE SEQUENCE</scope>
    <source>
        <strain evidence="4">NBRC 102759</strain>
    </source>
</reference>
<dbReference type="PANTHER" id="PTHR45614">
    <property type="entry name" value="MYB PROTEIN-RELATED"/>
    <property type="match status" value="1"/>
</dbReference>
<dbReference type="GO" id="GO:0000978">
    <property type="term" value="F:RNA polymerase II cis-regulatory region sequence-specific DNA binding"/>
    <property type="evidence" value="ECO:0007669"/>
    <property type="project" value="TreeGrafter"/>
</dbReference>
<feature type="domain" description="HTH myb-type" evidence="3">
    <location>
        <begin position="210"/>
        <end position="262"/>
    </location>
</feature>
<dbReference type="PROSITE" id="PS51294">
    <property type="entry name" value="HTH_MYB"/>
    <property type="match status" value="2"/>
</dbReference>
<dbReference type="InterPro" id="IPR017884">
    <property type="entry name" value="SANT_dom"/>
</dbReference>
<comment type="caution">
    <text evidence="4">The sequence shown here is derived from an EMBL/GenBank/DDBJ whole genome shotgun (WGS) entry which is preliminary data.</text>
</comment>
<dbReference type="Pfam" id="PF00249">
    <property type="entry name" value="Myb_DNA-binding"/>
    <property type="match status" value="2"/>
</dbReference>
<dbReference type="Gene3D" id="1.10.10.60">
    <property type="entry name" value="Homeodomain-like"/>
    <property type="match status" value="3"/>
</dbReference>
<dbReference type="EMBL" id="BQMJ01000045">
    <property type="protein sequence ID" value="GJQ13605.1"/>
    <property type="molecule type" value="Genomic_DNA"/>
</dbReference>
<dbReference type="GO" id="GO:0000981">
    <property type="term" value="F:DNA-binding transcription factor activity, RNA polymerase II-specific"/>
    <property type="evidence" value="ECO:0007669"/>
    <property type="project" value="TreeGrafter"/>
</dbReference>
<protein>
    <submittedName>
        <fullName evidence="4">Uncharacterized protein</fullName>
    </submittedName>
</protein>
<dbReference type="OrthoDB" id="2143914at2759"/>
<accession>A0A9C7Q025</accession>
<sequence length="418" mass="49458">MFLLSFCPSAVQSHFLSKKGNFLSKLVQRESWNENQRLVKQPRLQCAVPQDKDSCSDTKSFEKRKKRQFTIEEDKLIIRLREKDKLSWREIGKRLNRHGHVCNMRYKYNLLTHSYGTSFGGDRWSQLEVLVNELGPDWQKIAEIMHFSKPEEVQNKYSELVARKKQYPSMSFASKISSEEPCWEQASKEIPEGTTKQMKTSSLECLIPLKRRQGSFTIEEDKFLLEQLRKYGSDWNRIVEDFPWRTRRNVMKRLHQLSMRSSSLRGRKLIWTENEDNLLIDLFIQHGRCWSLISRSLFGKSASQCLRRFLKLRKDGKVTITKWTQSDDKRLVCSVGLYNENWPLISKVLKYWSHSECERRYQMLERENKLHLLEKMVMKEVRRGKSSELLSSCTLQTDEYGFTREGGCSSSLQEIFFG</sequence>
<feature type="domain" description="SANT" evidence="2">
    <location>
        <begin position="271"/>
        <end position="317"/>
    </location>
</feature>